<evidence type="ECO:0000259" key="3">
    <source>
        <dbReference type="Pfam" id="PF14341"/>
    </source>
</evidence>
<keyword evidence="1" id="KW-0812">Transmembrane</keyword>
<dbReference type="InterPro" id="IPR025205">
    <property type="entry name" value="PilX/PilW_C"/>
</dbReference>
<feature type="transmembrane region" description="Helical" evidence="1">
    <location>
        <begin position="12"/>
        <end position="32"/>
    </location>
</feature>
<name>A0A7G9RNY3_9BURK</name>
<evidence type="ECO:0000256" key="1">
    <source>
        <dbReference type="SAM" id="Phobius"/>
    </source>
</evidence>
<dbReference type="Proteomes" id="UP000515811">
    <property type="component" value="Chromosome"/>
</dbReference>
<keyword evidence="1" id="KW-0472">Membrane</keyword>
<gene>
    <name evidence="4" type="ORF">H9K76_23165</name>
</gene>
<organism evidence="4 5">
    <name type="scientific">Diaphorobacter ruginosibacter</name>
    <dbReference type="NCBI Taxonomy" id="1715720"/>
    <lineage>
        <taxon>Bacteria</taxon>
        <taxon>Pseudomonadati</taxon>
        <taxon>Pseudomonadota</taxon>
        <taxon>Betaproteobacteria</taxon>
        <taxon>Burkholderiales</taxon>
        <taxon>Comamonadaceae</taxon>
        <taxon>Diaphorobacter</taxon>
    </lineage>
</organism>
<protein>
    <submittedName>
        <fullName evidence="4">Pilus assembly protein</fullName>
    </submittedName>
</protein>
<proteinExistence type="predicted"/>
<dbReference type="KEGG" id="drg:H9K76_23165"/>
<dbReference type="InterPro" id="IPR025746">
    <property type="entry name" value="PilX_N_dom"/>
</dbReference>
<sequence length="227" mass="24644">MRHTAAPSRAERGLSLPVVMVIVLMTMLLAIGSARVTLFHELLIRNDADYQRAFEAAEAALLDAEMDIRGLGADGRRAAAEHFPSDASELADMLARLDGLPTGCRSGICRKRSGAQDFWNDPERLALMLADDTAARYGQYTGATAGASTHPLFAGQDSPDAWYWVEVLPYAGGQIALLAGYEGSAHMAAHAPDPQRPWIYRITALARGRKRGTEVVLQSIVTLRPQE</sequence>
<keyword evidence="1" id="KW-1133">Transmembrane helix</keyword>
<dbReference type="Pfam" id="PF13681">
    <property type="entry name" value="PilX"/>
    <property type="match status" value="1"/>
</dbReference>
<evidence type="ECO:0000313" key="4">
    <source>
        <dbReference type="EMBL" id="QNN57308.1"/>
    </source>
</evidence>
<dbReference type="EMBL" id="CP060714">
    <property type="protein sequence ID" value="QNN57308.1"/>
    <property type="molecule type" value="Genomic_DNA"/>
</dbReference>
<keyword evidence="5" id="KW-1185">Reference proteome</keyword>
<reference evidence="4 5" key="1">
    <citation type="submission" date="2020-08" db="EMBL/GenBank/DDBJ databases">
        <title>Genome sequence of Diaphorobacter ruginosibacter DSM 27467T.</title>
        <authorList>
            <person name="Hyun D.-W."/>
            <person name="Bae J.-W."/>
        </authorList>
    </citation>
    <scope>NUCLEOTIDE SEQUENCE [LARGE SCALE GENOMIC DNA]</scope>
    <source>
        <strain evidence="4 5">DSM 27467</strain>
    </source>
</reference>
<dbReference type="Pfam" id="PF14341">
    <property type="entry name" value="PilX_N"/>
    <property type="match status" value="1"/>
</dbReference>
<evidence type="ECO:0000313" key="5">
    <source>
        <dbReference type="Proteomes" id="UP000515811"/>
    </source>
</evidence>
<dbReference type="AlphaFoldDB" id="A0A7G9RNY3"/>
<accession>A0A7G9RNY3</accession>
<feature type="domain" description="Type 4 fimbrial biogenesis protein PilX N-terminal" evidence="3">
    <location>
        <begin position="12"/>
        <end position="61"/>
    </location>
</feature>
<dbReference type="RefSeq" id="WP_187597573.1">
    <property type="nucleotide sequence ID" value="NZ_CP060714.1"/>
</dbReference>
<feature type="domain" description="PilX/PilW C-terminal" evidence="2">
    <location>
        <begin position="106"/>
        <end position="222"/>
    </location>
</feature>
<evidence type="ECO:0000259" key="2">
    <source>
        <dbReference type="Pfam" id="PF13681"/>
    </source>
</evidence>